<dbReference type="EMBL" id="JACYTN010000003">
    <property type="protein sequence ID" value="MBD8497987.1"/>
    <property type="molecule type" value="Genomic_DNA"/>
</dbReference>
<evidence type="ECO:0000256" key="2">
    <source>
        <dbReference type="ARBA" id="ARBA00023125"/>
    </source>
</evidence>
<accession>A0ABR9AV35</accession>
<dbReference type="PROSITE" id="PS51118">
    <property type="entry name" value="HTH_HXLR"/>
    <property type="match status" value="1"/>
</dbReference>
<keyword evidence="6" id="KW-1185">Reference proteome</keyword>
<dbReference type="InterPro" id="IPR002577">
    <property type="entry name" value="HTH_HxlR"/>
</dbReference>
<name>A0ABR9AV35_9BACL</name>
<dbReference type="Gene3D" id="1.10.10.10">
    <property type="entry name" value="Winged helix-like DNA-binding domain superfamily/Winged helix DNA-binding domain"/>
    <property type="match status" value="1"/>
</dbReference>
<keyword evidence="3" id="KW-0804">Transcription</keyword>
<dbReference type="InterPro" id="IPR036388">
    <property type="entry name" value="WH-like_DNA-bd_sf"/>
</dbReference>
<gene>
    <name evidence="5" type="ORF">IFO66_06670</name>
</gene>
<keyword evidence="2" id="KW-0238">DNA-binding</keyword>
<keyword evidence="1" id="KW-0805">Transcription regulation</keyword>
<dbReference type="PANTHER" id="PTHR33204">
    <property type="entry name" value="TRANSCRIPTIONAL REGULATOR, MARR FAMILY"/>
    <property type="match status" value="1"/>
</dbReference>
<dbReference type="PANTHER" id="PTHR33204:SF29">
    <property type="entry name" value="TRANSCRIPTIONAL REGULATOR"/>
    <property type="match status" value="1"/>
</dbReference>
<evidence type="ECO:0000313" key="5">
    <source>
        <dbReference type="EMBL" id="MBD8497987.1"/>
    </source>
</evidence>
<proteinExistence type="predicted"/>
<evidence type="ECO:0000313" key="6">
    <source>
        <dbReference type="Proteomes" id="UP000634529"/>
    </source>
</evidence>
<dbReference type="Pfam" id="PF01638">
    <property type="entry name" value="HxlR"/>
    <property type="match status" value="1"/>
</dbReference>
<reference evidence="5 6" key="1">
    <citation type="submission" date="2020-09" db="EMBL/GenBank/DDBJ databases">
        <title>Paenibacillus sp. CAU 1523 isolated from sand of Haeundae Beach.</title>
        <authorList>
            <person name="Kim W."/>
        </authorList>
    </citation>
    <scope>NUCLEOTIDE SEQUENCE [LARGE SCALE GENOMIC DNA]</scope>
    <source>
        <strain evidence="5 6">CAU 1523</strain>
    </source>
</reference>
<protein>
    <submittedName>
        <fullName evidence="5">Helix-turn-helix transcriptional regulator</fullName>
    </submittedName>
</protein>
<organism evidence="5 6">
    <name type="scientific">Paenibacillus arenosi</name>
    <dbReference type="NCBI Taxonomy" id="2774142"/>
    <lineage>
        <taxon>Bacteria</taxon>
        <taxon>Bacillati</taxon>
        <taxon>Bacillota</taxon>
        <taxon>Bacilli</taxon>
        <taxon>Bacillales</taxon>
        <taxon>Paenibacillaceae</taxon>
        <taxon>Paenibacillus</taxon>
    </lineage>
</organism>
<dbReference type="InterPro" id="IPR036390">
    <property type="entry name" value="WH_DNA-bd_sf"/>
</dbReference>
<evidence type="ECO:0000256" key="1">
    <source>
        <dbReference type="ARBA" id="ARBA00023015"/>
    </source>
</evidence>
<evidence type="ECO:0000259" key="4">
    <source>
        <dbReference type="PROSITE" id="PS51118"/>
    </source>
</evidence>
<evidence type="ECO:0000256" key="3">
    <source>
        <dbReference type="ARBA" id="ARBA00023163"/>
    </source>
</evidence>
<sequence>MIETPSPFYEFNGKTYQCPIELSIALFAGRWKPTIIYKLLDGKKRYGELKKLIEGINHKVLAEQLRDLEASGIIARHVFPTNPPKVEYELTPLGEGLRPAIDHLQQWGLQFQAEHSKTKPVANHCPELAQEQK</sequence>
<dbReference type="SUPFAM" id="SSF46785">
    <property type="entry name" value="Winged helix' DNA-binding domain"/>
    <property type="match status" value="1"/>
</dbReference>
<feature type="domain" description="HTH hxlR-type" evidence="4">
    <location>
        <begin position="18"/>
        <end position="116"/>
    </location>
</feature>
<dbReference type="Proteomes" id="UP000634529">
    <property type="component" value="Unassembled WGS sequence"/>
</dbReference>
<comment type="caution">
    <text evidence="5">The sequence shown here is derived from an EMBL/GenBank/DDBJ whole genome shotgun (WGS) entry which is preliminary data.</text>
</comment>